<accession>A0A811MCC0</accession>
<evidence type="ECO:0000313" key="15">
    <source>
        <dbReference type="Proteomes" id="UP000604825"/>
    </source>
</evidence>
<dbReference type="EC" id="2.7.1.21" evidence="2 11"/>
<gene>
    <name evidence="14" type="ORF">NCGR_LOCUS2226</name>
</gene>
<comment type="similarity">
    <text evidence="1 12">Belongs to the thymidine kinase family.</text>
</comment>
<dbReference type="GO" id="GO:0046104">
    <property type="term" value="P:thymidine metabolic process"/>
    <property type="evidence" value="ECO:0007669"/>
    <property type="project" value="TreeGrafter"/>
</dbReference>
<feature type="chain" id="PRO_5032645828" description="Thymidine kinase" evidence="13">
    <location>
        <begin position="17"/>
        <end position="281"/>
    </location>
</feature>
<keyword evidence="15" id="KW-1185">Reference proteome</keyword>
<evidence type="ECO:0000256" key="4">
    <source>
        <dbReference type="ARBA" id="ARBA00022679"/>
    </source>
</evidence>
<dbReference type="Pfam" id="PF00265">
    <property type="entry name" value="TK"/>
    <property type="match status" value="1"/>
</dbReference>
<comment type="caution">
    <text evidence="14">The sequence shown here is derived from an EMBL/GenBank/DDBJ whole genome shotgun (WGS) entry which is preliminary data.</text>
</comment>
<dbReference type="InterPro" id="IPR027417">
    <property type="entry name" value="P-loop_NTPase"/>
</dbReference>
<dbReference type="GO" id="GO:0042802">
    <property type="term" value="F:identical protein binding"/>
    <property type="evidence" value="ECO:0007669"/>
    <property type="project" value="UniProtKB-ARBA"/>
</dbReference>
<keyword evidence="8" id="KW-0862">Zinc</keyword>
<evidence type="ECO:0000256" key="12">
    <source>
        <dbReference type="RuleBase" id="RU004165"/>
    </source>
</evidence>
<dbReference type="PROSITE" id="PS00603">
    <property type="entry name" value="TK_CELLULAR_TYPE"/>
    <property type="match status" value="1"/>
</dbReference>
<keyword evidence="6 11" id="KW-0547">Nucleotide-binding</keyword>
<protein>
    <recommendedName>
        <fullName evidence="2 11">Thymidine kinase</fullName>
        <ecNumber evidence="2 11">2.7.1.21</ecNumber>
    </recommendedName>
</protein>
<keyword evidence="7 11" id="KW-0418">Kinase</keyword>
<dbReference type="FunFam" id="3.30.60.20:FF:000051">
    <property type="entry name" value="Thymidine kinase"/>
    <property type="match status" value="1"/>
</dbReference>
<dbReference type="OrthoDB" id="439028at2759"/>
<evidence type="ECO:0000256" key="5">
    <source>
        <dbReference type="ARBA" id="ARBA00022723"/>
    </source>
</evidence>
<dbReference type="SUPFAM" id="SSF57716">
    <property type="entry name" value="Glucocorticoid receptor-like (DNA-binding domain)"/>
    <property type="match status" value="1"/>
</dbReference>
<comment type="catalytic activity">
    <reaction evidence="10 11">
        <text>thymidine + ATP = dTMP + ADP + H(+)</text>
        <dbReference type="Rhea" id="RHEA:19129"/>
        <dbReference type="ChEBI" id="CHEBI:15378"/>
        <dbReference type="ChEBI" id="CHEBI:17748"/>
        <dbReference type="ChEBI" id="CHEBI:30616"/>
        <dbReference type="ChEBI" id="CHEBI:63528"/>
        <dbReference type="ChEBI" id="CHEBI:456216"/>
        <dbReference type="EC" id="2.7.1.21"/>
    </reaction>
</comment>
<dbReference type="FunFam" id="3.40.50.300:FF:000948">
    <property type="entry name" value="Thymidine kinase"/>
    <property type="match status" value="1"/>
</dbReference>
<evidence type="ECO:0000256" key="8">
    <source>
        <dbReference type="ARBA" id="ARBA00022833"/>
    </source>
</evidence>
<dbReference type="GO" id="GO:0005524">
    <property type="term" value="F:ATP binding"/>
    <property type="evidence" value="ECO:0007669"/>
    <property type="project" value="UniProtKB-KW"/>
</dbReference>
<evidence type="ECO:0000256" key="11">
    <source>
        <dbReference type="RuleBase" id="RU000544"/>
    </source>
</evidence>
<proteinExistence type="inferred from homology"/>
<name>A0A811MCC0_9POAL</name>
<keyword evidence="5" id="KW-0479">Metal-binding</keyword>
<evidence type="ECO:0000313" key="14">
    <source>
        <dbReference type="EMBL" id="CAD6204191.1"/>
    </source>
</evidence>
<keyword evidence="9 11" id="KW-0067">ATP-binding</keyword>
<evidence type="ECO:0000256" key="10">
    <source>
        <dbReference type="ARBA" id="ARBA00048254"/>
    </source>
</evidence>
<evidence type="ECO:0000256" key="13">
    <source>
        <dbReference type="SAM" id="SignalP"/>
    </source>
</evidence>
<evidence type="ECO:0000256" key="1">
    <source>
        <dbReference type="ARBA" id="ARBA00007587"/>
    </source>
</evidence>
<dbReference type="SUPFAM" id="SSF52540">
    <property type="entry name" value="P-loop containing nucleoside triphosphate hydrolases"/>
    <property type="match status" value="1"/>
</dbReference>
<evidence type="ECO:0000256" key="9">
    <source>
        <dbReference type="ARBA" id="ARBA00022840"/>
    </source>
</evidence>
<organism evidence="14 15">
    <name type="scientific">Miscanthus lutarioriparius</name>
    <dbReference type="NCBI Taxonomy" id="422564"/>
    <lineage>
        <taxon>Eukaryota</taxon>
        <taxon>Viridiplantae</taxon>
        <taxon>Streptophyta</taxon>
        <taxon>Embryophyta</taxon>
        <taxon>Tracheophyta</taxon>
        <taxon>Spermatophyta</taxon>
        <taxon>Magnoliopsida</taxon>
        <taxon>Liliopsida</taxon>
        <taxon>Poales</taxon>
        <taxon>Poaceae</taxon>
        <taxon>PACMAD clade</taxon>
        <taxon>Panicoideae</taxon>
        <taxon>Andropogonodae</taxon>
        <taxon>Andropogoneae</taxon>
        <taxon>Saccharinae</taxon>
        <taxon>Miscanthus</taxon>
    </lineage>
</organism>
<keyword evidence="3 11" id="KW-0237">DNA synthesis</keyword>
<reference evidence="14" key="1">
    <citation type="submission" date="2020-10" db="EMBL/GenBank/DDBJ databases">
        <authorList>
            <person name="Han B."/>
            <person name="Lu T."/>
            <person name="Zhao Q."/>
            <person name="Huang X."/>
            <person name="Zhao Y."/>
        </authorList>
    </citation>
    <scope>NUCLEOTIDE SEQUENCE</scope>
</reference>
<evidence type="ECO:0000256" key="2">
    <source>
        <dbReference type="ARBA" id="ARBA00012118"/>
    </source>
</evidence>
<dbReference type="EMBL" id="CAJGYO010000001">
    <property type="protein sequence ID" value="CAD6204191.1"/>
    <property type="molecule type" value="Genomic_DNA"/>
</dbReference>
<keyword evidence="13" id="KW-0732">Signal</keyword>
<evidence type="ECO:0000256" key="6">
    <source>
        <dbReference type="ARBA" id="ARBA00022741"/>
    </source>
</evidence>
<dbReference type="InterPro" id="IPR020633">
    <property type="entry name" value="Thymidine_kinase_CS"/>
</dbReference>
<dbReference type="Proteomes" id="UP000604825">
    <property type="component" value="Unassembled WGS sequence"/>
</dbReference>
<dbReference type="Gene3D" id="3.30.60.20">
    <property type="match status" value="1"/>
</dbReference>
<sequence>MRSICVMWSLLAAAAAATAPTALRGCAFPSRPPLLSLPFRRGRAARNMLGAARSVSAAVQSRSGGGAATEVRAAHSGEIHVIVGPMFAGKTTALLRRVQAEAGNGRSVALIKSDKDNRYGLDSVVTHDGTKMACWALSELSSFHDKLGIEAYNKVDVIGIDEAQFFGDLYDFSCKAADRDGKIVVVAGLDGDYKRKKFGSVLDIVPLADSVTKLTARCELCGRRAFFTLRKTQETKTELIGGADVYMPVCRQHYMDGQIVIEATRIVLDLDRSTVTEKALK</sequence>
<dbReference type="GO" id="GO:0004797">
    <property type="term" value="F:thymidine kinase activity"/>
    <property type="evidence" value="ECO:0007669"/>
    <property type="project" value="UniProtKB-EC"/>
</dbReference>
<keyword evidence="4 11" id="KW-0808">Transferase</keyword>
<dbReference type="GO" id="GO:0046872">
    <property type="term" value="F:metal ion binding"/>
    <property type="evidence" value="ECO:0007669"/>
    <property type="project" value="UniProtKB-KW"/>
</dbReference>
<dbReference type="PANTHER" id="PTHR11441:SF0">
    <property type="entry name" value="THYMIDINE KINASE, CYTOSOLIC"/>
    <property type="match status" value="1"/>
</dbReference>
<dbReference type="Gene3D" id="3.40.50.300">
    <property type="entry name" value="P-loop containing nucleotide triphosphate hydrolases"/>
    <property type="match status" value="1"/>
</dbReference>
<dbReference type="InterPro" id="IPR001267">
    <property type="entry name" value="Thymidine_kinase"/>
</dbReference>
<dbReference type="GO" id="GO:0071897">
    <property type="term" value="P:DNA biosynthetic process"/>
    <property type="evidence" value="ECO:0007669"/>
    <property type="project" value="UniProtKB-KW"/>
</dbReference>
<dbReference type="GO" id="GO:0006950">
    <property type="term" value="P:response to stress"/>
    <property type="evidence" value="ECO:0007669"/>
    <property type="project" value="UniProtKB-ARBA"/>
</dbReference>
<evidence type="ECO:0000256" key="7">
    <source>
        <dbReference type="ARBA" id="ARBA00022777"/>
    </source>
</evidence>
<dbReference type="PANTHER" id="PTHR11441">
    <property type="entry name" value="THYMIDINE KINASE"/>
    <property type="match status" value="1"/>
</dbReference>
<feature type="signal peptide" evidence="13">
    <location>
        <begin position="1"/>
        <end position="16"/>
    </location>
</feature>
<evidence type="ECO:0000256" key="3">
    <source>
        <dbReference type="ARBA" id="ARBA00022634"/>
    </source>
</evidence>
<dbReference type="AlphaFoldDB" id="A0A811MCC0"/>